<feature type="domain" description="Glycogen debranching enzyme C-terminal" evidence="1">
    <location>
        <begin position="44"/>
        <end position="375"/>
    </location>
</feature>
<dbReference type="InterPro" id="IPR032790">
    <property type="entry name" value="GDE_C"/>
</dbReference>
<dbReference type="AlphaFoldDB" id="A0A2H0UT46"/>
<dbReference type="InterPro" id="IPR008928">
    <property type="entry name" value="6-hairpin_glycosidase_sf"/>
</dbReference>
<evidence type="ECO:0000313" key="2">
    <source>
        <dbReference type="EMBL" id="PIR89588.1"/>
    </source>
</evidence>
<evidence type="ECO:0000259" key="1">
    <source>
        <dbReference type="Pfam" id="PF06202"/>
    </source>
</evidence>
<sequence>MKNIKEKEQDPFFLIHEGYDASLVVLRACVRAKGFFASGLPGGYEAVWARDSMITSLGAASSGDEFKKTFEKSIDTLSKKQSKLGQIPNAVGSYNTERRSDVTFNSIDSTLWYIVGNYAFAAAYRDKSLLKKYASNLEQAFTWLSYQDPNEDKLLAQLPTSDWLDAFPHKYGRTINTQALYYGALKFAGKKKLADHIRRVVNGEVEKYLSLYDADRGYYLPWIWKTHGPNDREQETWFDSTGNFLAIITGLATPSIANSILDYVEQTGVNDPYPCKSISPPIKEGDREWHDYFSESEAGKPFNYLNGGVWPYVGGLYVAALVKAGRHEKAKTALMKLAEANKKGSDREWGFHEWLHGITGMPAGGSNLYQGWSAGMYAFAYNSVKRKKVLYFR</sequence>
<dbReference type="EMBL" id="PFAZ01000001">
    <property type="protein sequence ID" value="PIR89588.1"/>
    <property type="molecule type" value="Genomic_DNA"/>
</dbReference>
<dbReference type="Pfam" id="PF06202">
    <property type="entry name" value="GDE_C"/>
    <property type="match status" value="1"/>
</dbReference>
<dbReference type="InterPro" id="IPR012341">
    <property type="entry name" value="6hp_glycosidase-like_sf"/>
</dbReference>
<dbReference type="Proteomes" id="UP000231157">
    <property type="component" value="Unassembled WGS sequence"/>
</dbReference>
<dbReference type="GO" id="GO:0005975">
    <property type="term" value="P:carbohydrate metabolic process"/>
    <property type="evidence" value="ECO:0007669"/>
    <property type="project" value="InterPro"/>
</dbReference>
<name>A0A2H0UT46_9BACT</name>
<proteinExistence type="predicted"/>
<gene>
    <name evidence="2" type="ORF">COU07_01680</name>
</gene>
<dbReference type="Gene3D" id="1.50.10.10">
    <property type="match status" value="1"/>
</dbReference>
<accession>A0A2H0UT46</accession>
<comment type="caution">
    <text evidence="2">The sequence shown here is derived from an EMBL/GenBank/DDBJ whole genome shotgun (WGS) entry which is preliminary data.</text>
</comment>
<dbReference type="SUPFAM" id="SSF48208">
    <property type="entry name" value="Six-hairpin glycosidases"/>
    <property type="match status" value="1"/>
</dbReference>
<protein>
    <recommendedName>
        <fullName evidence="1">Glycogen debranching enzyme C-terminal domain-containing protein</fullName>
    </recommendedName>
</protein>
<organism evidence="2 3">
    <name type="scientific">Candidatus Harrisonbacteria bacterium CG10_big_fil_rev_8_21_14_0_10_40_38</name>
    <dbReference type="NCBI Taxonomy" id="1974583"/>
    <lineage>
        <taxon>Bacteria</taxon>
        <taxon>Candidatus Harrisoniibacteriota</taxon>
    </lineage>
</organism>
<reference evidence="3" key="1">
    <citation type="submission" date="2017-09" db="EMBL/GenBank/DDBJ databases">
        <title>Depth-based differentiation of microbial function through sediment-hosted aquifers and enrichment of novel symbionts in the deep terrestrial subsurface.</title>
        <authorList>
            <person name="Probst A.J."/>
            <person name="Ladd B."/>
            <person name="Jarett J.K."/>
            <person name="Geller-Mcgrath D.E."/>
            <person name="Sieber C.M.K."/>
            <person name="Emerson J.B."/>
            <person name="Anantharaman K."/>
            <person name="Thomas B.C."/>
            <person name="Malmstrom R."/>
            <person name="Stieglmeier M."/>
            <person name="Klingl A."/>
            <person name="Woyke T."/>
            <person name="Ryan C.M."/>
            <person name="Banfield J.F."/>
        </authorList>
    </citation>
    <scope>NUCLEOTIDE SEQUENCE [LARGE SCALE GENOMIC DNA]</scope>
</reference>
<evidence type="ECO:0000313" key="3">
    <source>
        <dbReference type="Proteomes" id="UP000231157"/>
    </source>
</evidence>